<dbReference type="Pfam" id="PF21746">
    <property type="entry name" value="DUF6869"/>
    <property type="match status" value="1"/>
</dbReference>
<reference evidence="2 3" key="1">
    <citation type="submission" date="2022-06" db="EMBL/GenBank/DDBJ databases">
        <title>Ideonella sp. NS12-5 Genome sequencing and assembly.</title>
        <authorList>
            <person name="Jung Y."/>
        </authorList>
    </citation>
    <scope>NUCLEOTIDE SEQUENCE [LARGE SCALE GENOMIC DNA]</scope>
    <source>
        <strain evidence="2 3">NS12-5</strain>
    </source>
</reference>
<organism evidence="2 3">
    <name type="scientific">Ideonella oryzae</name>
    <dbReference type="NCBI Taxonomy" id="2937441"/>
    <lineage>
        <taxon>Bacteria</taxon>
        <taxon>Pseudomonadati</taxon>
        <taxon>Pseudomonadota</taxon>
        <taxon>Betaproteobacteria</taxon>
        <taxon>Burkholderiales</taxon>
        <taxon>Sphaerotilaceae</taxon>
        <taxon>Ideonella</taxon>
    </lineage>
</organism>
<name>A0ABT1BT26_9BURK</name>
<proteinExistence type="predicted"/>
<gene>
    <name evidence="2" type="ORF">M0L44_21835</name>
</gene>
<evidence type="ECO:0000313" key="3">
    <source>
        <dbReference type="Proteomes" id="UP001204851"/>
    </source>
</evidence>
<dbReference type="EMBL" id="JAMXMC010000023">
    <property type="protein sequence ID" value="MCO5979350.1"/>
    <property type="molecule type" value="Genomic_DNA"/>
</dbReference>
<dbReference type="RefSeq" id="WP_252772293.1">
    <property type="nucleotide sequence ID" value="NZ_JAMXMC010000023.1"/>
</dbReference>
<dbReference type="Proteomes" id="UP001204851">
    <property type="component" value="Unassembled WGS sequence"/>
</dbReference>
<feature type="domain" description="DUF6869" evidence="1">
    <location>
        <begin position="20"/>
        <end position="124"/>
    </location>
</feature>
<sequence length="132" mass="14924">MTTSELQPLAKGWVAYWLTERDSPEREALSWVSDREWDLVQDEPLLAWAMILEILKLDSSNKIQEVLAAGPLEDILAKHGPLVIELVESEAKGNPTFAKLLGGVWKNSMTDEIWARVQAVWDRRGWDGIPDA</sequence>
<dbReference type="InterPro" id="IPR049221">
    <property type="entry name" value="DUF6869"/>
</dbReference>
<accession>A0ABT1BT26</accession>
<protein>
    <recommendedName>
        <fullName evidence="1">DUF6869 domain-containing protein</fullName>
    </recommendedName>
</protein>
<evidence type="ECO:0000313" key="2">
    <source>
        <dbReference type="EMBL" id="MCO5979350.1"/>
    </source>
</evidence>
<comment type="caution">
    <text evidence="2">The sequence shown here is derived from an EMBL/GenBank/DDBJ whole genome shotgun (WGS) entry which is preliminary data.</text>
</comment>
<evidence type="ECO:0000259" key="1">
    <source>
        <dbReference type="Pfam" id="PF21746"/>
    </source>
</evidence>
<keyword evidence="3" id="KW-1185">Reference proteome</keyword>